<dbReference type="SUPFAM" id="SSF56219">
    <property type="entry name" value="DNase I-like"/>
    <property type="match status" value="1"/>
</dbReference>
<name>A0A5C1AC21_9BACT</name>
<dbReference type="InterPro" id="IPR036691">
    <property type="entry name" value="Endo/exonu/phosph_ase_sf"/>
</dbReference>
<evidence type="ECO:0000313" key="2">
    <source>
        <dbReference type="EMBL" id="QEL16125.1"/>
    </source>
</evidence>
<dbReference type="OrthoDB" id="262492at2"/>
<dbReference type="Gene3D" id="3.60.10.10">
    <property type="entry name" value="Endonuclease/exonuclease/phosphatase"/>
    <property type="match status" value="1"/>
</dbReference>
<keyword evidence="2" id="KW-0269">Exonuclease</keyword>
<evidence type="ECO:0000313" key="3">
    <source>
        <dbReference type="Proteomes" id="UP000324974"/>
    </source>
</evidence>
<dbReference type="AlphaFoldDB" id="A0A5C1AC21"/>
<dbReference type="GO" id="GO:0004527">
    <property type="term" value="F:exonuclease activity"/>
    <property type="evidence" value="ECO:0007669"/>
    <property type="project" value="UniProtKB-KW"/>
</dbReference>
<dbReference type="KEGG" id="lrs:PX52LOC_03064"/>
<protein>
    <submittedName>
        <fullName evidence="2">Endonuclease/exonuclease/phosphatase family protein</fullName>
    </submittedName>
</protein>
<dbReference type="InterPro" id="IPR005135">
    <property type="entry name" value="Endo/exonuclease/phosphatase"/>
</dbReference>
<dbReference type="RefSeq" id="WP_149110888.1">
    <property type="nucleotide sequence ID" value="NZ_CP042425.1"/>
</dbReference>
<evidence type="ECO:0000259" key="1">
    <source>
        <dbReference type="Pfam" id="PF03372"/>
    </source>
</evidence>
<dbReference type="GO" id="GO:0004519">
    <property type="term" value="F:endonuclease activity"/>
    <property type="evidence" value="ECO:0007669"/>
    <property type="project" value="UniProtKB-KW"/>
</dbReference>
<keyword evidence="2" id="KW-0255">Endonuclease</keyword>
<keyword evidence="3" id="KW-1185">Reference proteome</keyword>
<dbReference type="EMBL" id="CP042425">
    <property type="protein sequence ID" value="QEL16125.1"/>
    <property type="molecule type" value="Genomic_DNA"/>
</dbReference>
<organism evidence="2 3">
    <name type="scientific">Limnoglobus roseus</name>
    <dbReference type="NCBI Taxonomy" id="2598579"/>
    <lineage>
        <taxon>Bacteria</taxon>
        <taxon>Pseudomonadati</taxon>
        <taxon>Planctomycetota</taxon>
        <taxon>Planctomycetia</taxon>
        <taxon>Gemmatales</taxon>
        <taxon>Gemmataceae</taxon>
        <taxon>Limnoglobus</taxon>
    </lineage>
</organism>
<gene>
    <name evidence="2" type="ORF">PX52LOC_03064</name>
</gene>
<dbReference type="Proteomes" id="UP000324974">
    <property type="component" value="Chromosome"/>
</dbReference>
<sequence length="269" mass="30450">MARFLLWNVQRKPLANYVLGLVQQHALDAVLLVEAPTDDGSVFEILSQHGFTKATSASRFGVYHRNTLRFAPLSPIVLSDRASFWHVFGSTSEGLLGLIHGLDRRNHSDGSRMHQLRTFAANIQFFESSKSIGHRRTVLAGDFNANPFEPAMVSVNGLHAIGTRSIRGETARTFSAQTHDYFYNPMWRLFGYGIDSASATHYHNGYTDTEHLWHMLDQVVLRPEAMEQFVEPELRILTGTMDLSFTDAHQCPNARTASDRFPVVFRWNL</sequence>
<reference evidence="3" key="1">
    <citation type="submission" date="2019-08" db="EMBL/GenBank/DDBJ databases">
        <title>Limnoglobus roseus gen. nov., sp. nov., a novel freshwater planctomycete with a giant genome from the family Gemmataceae.</title>
        <authorList>
            <person name="Kulichevskaya I.S."/>
            <person name="Naumoff D.G."/>
            <person name="Miroshnikov K."/>
            <person name="Ivanova A."/>
            <person name="Philippov D.A."/>
            <person name="Hakobyan A."/>
            <person name="Rijpstra I.C."/>
            <person name="Sinninghe Damste J.S."/>
            <person name="Liesack W."/>
            <person name="Dedysh S.N."/>
        </authorList>
    </citation>
    <scope>NUCLEOTIDE SEQUENCE [LARGE SCALE GENOMIC DNA]</scope>
    <source>
        <strain evidence="3">PX52</strain>
    </source>
</reference>
<dbReference type="Pfam" id="PF03372">
    <property type="entry name" value="Exo_endo_phos"/>
    <property type="match status" value="1"/>
</dbReference>
<keyword evidence="2" id="KW-0540">Nuclease</keyword>
<feature type="domain" description="Endonuclease/exonuclease/phosphatase" evidence="1">
    <location>
        <begin position="6"/>
        <end position="223"/>
    </location>
</feature>
<accession>A0A5C1AC21</accession>
<proteinExistence type="predicted"/>
<keyword evidence="2" id="KW-0378">Hydrolase</keyword>